<keyword evidence="7" id="KW-1185">Reference proteome</keyword>
<dbReference type="InterPro" id="IPR027477">
    <property type="entry name" value="Succ_DH/fumarate_Rdtase_cat_sf"/>
</dbReference>
<protein>
    <submittedName>
        <fullName evidence="6">FAD-dependent oxidoreductase</fullName>
    </submittedName>
</protein>
<evidence type="ECO:0000256" key="3">
    <source>
        <dbReference type="ARBA" id="ARBA00022827"/>
    </source>
</evidence>
<evidence type="ECO:0000259" key="5">
    <source>
        <dbReference type="Pfam" id="PF00890"/>
    </source>
</evidence>
<dbReference type="SUPFAM" id="SSF51905">
    <property type="entry name" value="FAD/NAD(P)-binding domain"/>
    <property type="match status" value="1"/>
</dbReference>
<dbReference type="Gene3D" id="3.50.50.60">
    <property type="entry name" value="FAD/NAD(P)-binding domain"/>
    <property type="match status" value="2"/>
</dbReference>
<dbReference type="InterPro" id="IPR050315">
    <property type="entry name" value="FAD-oxidoreductase_2"/>
</dbReference>
<dbReference type="SUPFAM" id="SSF56425">
    <property type="entry name" value="Succinate dehydrogenase/fumarate reductase flavoprotein, catalytic domain"/>
    <property type="match status" value="1"/>
</dbReference>
<comment type="cofactor">
    <cofactor evidence="1">
        <name>FAD</name>
        <dbReference type="ChEBI" id="CHEBI:57692"/>
    </cofactor>
</comment>
<proteinExistence type="predicted"/>
<keyword evidence="3" id="KW-0274">FAD</keyword>
<dbReference type="EMBL" id="JADOGI010000025">
    <property type="protein sequence ID" value="MBF8186301.1"/>
    <property type="molecule type" value="Genomic_DNA"/>
</dbReference>
<dbReference type="PANTHER" id="PTHR43400">
    <property type="entry name" value="FUMARATE REDUCTASE"/>
    <property type="match status" value="1"/>
</dbReference>
<gene>
    <name evidence="6" type="ORF">ITP53_11185</name>
</gene>
<dbReference type="Pfam" id="PF00890">
    <property type="entry name" value="FAD_binding_2"/>
    <property type="match status" value="1"/>
</dbReference>
<evidence type="ECO:0000256" key="4">
    <source>
        <dbReference type="ARBA" id="ARBA00023002"/>
    </source>
</evidence>
<accession>A0A931A4Z8</accession>
<evidence type="ECO:0000313" key="7">
    <source>
        <dbReference type="Proteomes" id="UP000605361"/>
    </source>
</evidence>
<keyword evidence="2" id="KW-0285">Flavoprotein</keyword>
<dbReference type="GO" id="GO:0033765">
    <property type="term" value="F:steroid dehydrogenase activity, acting on the CH-CH group of donors"/>
    <property type="evidence" value="ECO:0007669"/>
    <property type="project" value="UniProtKB-ARBA"/>
</dbReference>
<dbReference type="RefSeq" id="WP_195895275.1">
    <property type="nucleotide sequence ID" value="NZ_JADOGI010000025.1"/>
</dbReference>
<evidence type="ECO:0000256" key="2">
    <source>
        <dbReference type="ARBA" id="ARBA00022630"/>
    </source>
</evidence>
<name>A0A931A4Z8_9ACTN</name>
<dbReference type="PRINTS" id="PR00411">
    <property type="entry name" value="PNDRDTASEI"/>
</dbReference>
<dbReference type="AlphaFoldDB" id="A0A931A4Z8"/>
<dbReference type="Gene3D" id="3.90.700.10">
    <property type="entry name" value="Succinate dehydrogenase/fumarate reductase flavoprotein, catalytic domain"/>
    <property type="match status" value="1"/>
</dbReference>
<dbReference type="GO" id="GO:0008202">
    <property type="term" value="P:steroid metabolic process"/>
    <property type="evidence" value="ECO:0007669"/>
    <property type="project" value="UniProtKB-ARBA"/>
</dbReference>
<dbReference type="Proteomes" id="UP000605361">
    <property type="component" value="Unassembled WGS sequence"/>
</dbReference>
<dbReference type="PANTHER" id="PTHR43400:SF10">
    <property type="entry name" value="3-OXOSTEROID 1-DEHYDROGENASE"/>
    <property type="match status" value="1"/>
</dbReference>
<sequence length="537" mass="57045">MTTTDVVVVGSGAAGLTAALTAATKGLKVIVVEKAPAIGGTSVVSGGSIWAPVNRYLADIGKTDSREDALAYLREITMGKVDEELLTTFLDTINPMLDYVIEHSGISFEANPDHPDYQPALPGALTGRTIQGDLFDTNLLGEFKDKLRAPHSGVPITRLEVDAWGQDTLDRWDWALIADRVSRGIVGLGAALCGRLLYGCLQAGVQVHVSSPAKELFRGPDGNVTGIDVELDGELTRIEVRRGVVLASGGFEWDQDLVTQFLGRPMESPASPPANTGDGLRMAMGVGAALGNMSEAWWTPTIHAKGDTYDGAPLFRPTSSLRALPGGIMVNRHGRRFVNEAMNYNDLCKALSTFDPQEYQYINQPSWLVFDQRFRSSYSVATCTPDTPTPNWMPTADTIAELAEKIGVDVAGLVDQVARYNEYAATGVDPEFHRGESPYDTYRGDVKVSPHRNLRPLEAGPYYAVQIELGTLGTKGGPATDATGQVQRALGGPIGGLYACGNVAASVFGVGYPGAGATLAAGMTFGYLSAEALAASA</sequence>
<dbReference type="InterPro" id="IPR036188">
    <property type="entry name" value="FAD/NAD-bd_sf"/>
</dbReference>
<keyword evidence="4" id="KW-0560">Oxidoreductase</keyword>
<reference evidence="6" key="1">
    <citation type="submission" date="2020-11" db="EMBL/GenBank/DDBJ databases">
        <title>Whole-genome analyses of Nonomuraea sp. K274.</title>
        <authorList>
            <person name="Veyisoglu A."/>
        </authorList>
    </citation>
    <scope>NUCLEOTIDE SEQUENCE</scope>
    <source>
        <strain evidence="6">K274</strain>
    </source>
</reference>
<feature type="domain" description="FAD-dependent oxidoreductase 2 FAD-binding" evidence="5">
    <location>
        <begin position="5"/>
        <end position="519"/>
    </location>
</feature>
<evidence type="ECO:0000256" key="1">
    <source>
        <dbReference type="ARBA" id="ARBA00001974"/>
    </source>
</evidence>
<dbReference type="InterPro" id="IPR003953">
    <property type="entry name" value="FAD-dep_OxRdtase_2_FAD-bd"/>
</dbReference>
<evidence type="ECO:0000313" key="6">
    <source>
        <dbReference type="EMBL" id="MBF8186301.1"/>
    </source>
</evidence>
<comment type="caution">
    <text evidence="6">The sequence shown here is derived from an EMBL/GenBank/DDBJ whole genome shotgun (WGS) entry which is preliminary data.</text>
</comment>
<organism evidence="6 7">
    <name type="scientific">Nonomuraea cypriaca</name>
    <dbReference type="NCBI Taxonomy" id="1187855"/>
    <lineage>
        <taxon>Bacteria</taxon>
        <taxon>Bacillati</taxon>
        <taxon>Actinomycetota</taxon>
        <taxon>Actinomycetes</taxon>
        <taxon>Streptosporangiales</taxon>
        <taxon>Streptosporangiaceae</taxon>
        <taxon>Nonomuraea</taxon>
    </lineage>
</organism>